<evidence type="ECO:0000256" key="1">
    <source>
        <dbReference type="SAM" id="SignalP"/>
    </source>
</evidence>
<proteinExistence type="predicted"/>
<evidence type="ECO:0000313" key="3">
    <source>
        <dbReference type="Proteomes" id="UP001153269"/>
    </source>
</evidence>
<sequence>MSVTQLQSVTLVVVVFITVSAQPANSTRVIRFCTSSQSCFDHQNHSHQCVSLCSSSSSSSSPHRAHTITLVTDTLSHSHDAAAVHAAGCTLCPSRLARAAARVSLALAAFSIAVAGDVLTSATIRHAHWRAAQPEQLARYAA</sequence>
<reference evidence="2" key="1">
    <citation type="submission" date="2020-03" db="EMBL/GenBank/DDBJ databases">
        <authorList>
            <person name="Weist P."/>
        </authorList>
    </citation>
    <scope>NUCLEOTIDE SEQUENCE</scope>
</reference>
<feature type="signal peptide" evidence="1">
    <location>
        <begin position="1"/>
        <end position="21"/>
    </location>
</feature>
<accession>A0A9N7VBF4</accession>
<feature type="chain" id="PRO_5040208290" evidence="1">
    <location>
        <begin position="22"/>
        <end position="142"/>
    </location>
</feature>
<keyword evidence="3" id="KW-1185">Reference proteome</keyword>
<dbReference type="AlphaFoldDB" id="A0A9N7VBF4"/>
<keyword evidence="1" id="KW-0732">Signal</keyword>
<dbReference type="EMBL" id="CADEAL010003908">
    <property type="protein sequence ID" value="CAB1446191.1"/>
    <property type="molecule type" value="Genomic_DNA"/>
</dbReference>
<evidence type="ECO:0000313" key="2">
    <source>
        <dbReference type="EMBL" id="CAB1446191.1"/>
    </source>
</evidence>
<organism evidence="2 3">
    <name type="scientific">Pleuronectes platessa</name>
    <name type="common">European plaice</name>
    <dbReference type="NCBI Taxonomy" id="8262"/>
    <lineage>
        <taxon>Eukaryota</taxon>
        <taxon>Metazoa</taxon>
        <taxon>Chordata</taxon>
        <taxon>Craniata</taxon>
        <taxon>Vertebrata</taxon>
        <taxon>Euteleostomi</taxon>
        <taxon>Actinopterygii</taxon>
        <taxon>Neopterygii</taxon>
        <taxon>Teleostei</taxon>
        <taxon>Neoteleostei</taxon>
        <taxon>Acanthomorphata</taxon>
        <taxon>Carangaria</taxon>
        <taxon>Pleuronectiformes</taxon>
        <taxon>Pleuronectoidei</taxon>
        <taxon>Pleuronectidae</taxon>
        <taxon>Pleuronectes</taxon>
    </lineage>
</organism>
<dbReference type="Proteomes" id="UP001153269">
    <property type="component" value="Unassembled WGS sequence"/>
</dbReference>
<protein>
    <submittedName>
        <fullName evidence="2">Uncharacterized protein</fullName>
    </submittedName>
</protein>
<gene>
    <name evidence="2" type="ORF">PLEPLA_LOCUS33929</name>
</gene>
<comment type="caution">
    <text evidence="2">The sequence shown here is derived from an EMBL/GenBank/DDBJ whole genome shotgun (WGS) entry which is preliminary data.</text>
</comment>
<name>A0A9N7VBF4_PLEPL</name>